<evidence type="ECO:0000256" key="2">
    <source>
        <dbReference type="ARBA" id="ARBA00023125"/>
    </source>
</evidence>
<sequence length="230" mass="24533">MPRIDFARMRCPVARAMAILGERWAILVLREAFYGTTRFDAFERNLGIAPNILSARLSTLVRNGLLERVPVRGARHEYRLAAKGRDFFSAYVALKHWSDRWMTGPEGPVVRLLDAATGAEVVAPPLLGAGGAPLGPEDVRVVPGPGAGQGARRRFGGAEPGEAEPGADRRRADTPGGVNPRREQRATANRSPDRTAVRRSEAGSGAPEAGAAPEPPAGRVVAGMEGHRHG</sequence>
<feature type="region of interest" description="Disordered" evidence="4">
    <location>
        <begin position="143"/>
        <end position="230"/>
    </location>
</feature>
<dbReference type="InterPro" id="IPR036388">
    <property type="entry name" value="WH-like_DNA-bd_sf"/>
</dbReference>
<protein>
    <submittedName>
        <fullName evidence="6">Helix-turn-helix transcriptional regulator</fullName>
    </submittedName>
</protein>
<keyword evidence="2" id="KW-0238">DNA-binding</keyword>
<dbReference type="InterPro" id="IPR002577">
    <property type="entry name" value="HTH_HxlR"/>
</dbReference>
<feature type="compositionally biased region" description="Low complexity" evidence="4">
    <location>
        <begin position="202"/>
        <end position="223"/>
    </location>
</feature>
<name>A0A9X1Y8N1_9PROT</name>
<dbReference type="PANTHER" id="PTHR33204:SF18">
    <property type="entry name" value="TRANSCRIPTIONAL REGULATORY PROTEIN"/>
    <property type="match status" value="1"/>
</dbReference>
<reference evidence="6" key="1">
    <citation type="submission" date="2022-04" db="EMBL/GenBank/DDBJ databases">
        <title>Roseomonas acroporae sp. nov., isolated from coral Acropora digitifera.</title>
        <authorList>
            <person name="Sun H."/>
        </authorList>
    </citation>
    <scope>NUCLEOTIDE SEQUENCE</scope>
    <source>
        <strain evidence="6">NAR14</strain>
    </source>
</reference>
<proteinExistence type="predicted"/>
<evidence type="ECO:0000256" key="3">
    <source>
        <dbReference type="ARBA" id="ARBA00023163"/>
    </source>
</evidence>
<comment type="caution">
    <text evidence="6">The sequence shown here is derived from an EMBL/GenBank/DDBJ whole genome shotgun (WGS) entry which is preliminary data.</text>
</comment>
<dbReference type="GO" id="GO:0003677">
    <property type="term" value="F:DNA binding"/>
    <property type="evidence" value="ECO:0007669"/>
    <property type="project" value="UniProtKB-KW"/>
</dbReference>
<dbReference type="Pfam" id="PF01638">
    <property type="entry name" value="HxlR"/>
    <property type="match status" value="1"/>
</dbReference>
<dbReference type="AlphaFoldDB" id="A0A9X1Y8N1"/>
<evidence type="ECO:0000313" key="7">
    <source>
        <dbReference type="Proteomes" id="UP001139516"/>
    </source>
</evidence>
<evidence type="ECO:0000259" key="5">
    <source>
        <dbReference type="PROSITE" id="PS51118"/>
    </source>
</evidence>
<dbReference type="Proteomes" id="UP001139516">
    <property type="component" value="Unassembled WGS sequence"/>
</dbReference>
<dbReference type="EMBL" id="JALPRX010000060">
    <property type="protein sequence ID" value="MCK8785538.1"/>
    <property type="molecule type" value="Genomic_DNA"/>
</dbReference>
<dbReference type="RefSeq" id="WP_248667661.1">
    <property type="nucleotide sequence ID" value="NZ_JALPRX010000060.1"/>
</dbReference>
<evidence type="ECO:0000256" key="4">
    <source>
        <dbReference type="SAM" id="MobiDB-lite"/>
    </source>
</evidence>
<dbReference type="Gene3D" id="1.10.10.10">
    <property type="entry name" value="Winged helix-like DNA-binding domain superfamily/Winged helix DNA-binding domain"/>
    <property type="match status" value="1"/>
</dbReference>
<dbReference type="SUPFAM" id="SSF46785">
    <property type="entry name" value="Winged helix' DNA-binding domain"/>
    <property type="match status" value="1"/>
</dbReference>
<evidence type="ECO:0000313" key="6">
    <source>
        <dbReference type="EMBL" id="MCK8785538.1"/>
    </source>
</evidence>
<keyword evidence="3" id="KW-0804">Transcription</keyword>
<feature type="compositionally biased region" description="Basic and acidic residues" evidence="4">
    <location>
        <begin position="180"/>
        <end position="201"/>
    </location>
</feature>
<evidence type="ECO:0000256" key="1">
    <source>
        <dbReference type="ARBA" id="ARBA00023015"/>
    </source>
</evidence>
<feature type="domain" description="HTH hxlR-type" evidence="5">
    <location>
        <begin position="11"/>
        <end position="106"/>
    </location>
</feature>
<dbReference type="InterPro" id="IPR036390">
    <property type="entry name" value="WH_DNA-bd_sf"/>
</dbReference>
<gene>
    <name evidence="6" type="ORF">M0638_14200</name>
</gene>
<accession>A0A9X1Y8N1</accession>
<keyword evidence="1" id="KW-0805">Transcription regulation</keyword>
<dbReference type="PANTHER" id="PTHR33204">
    <property type="entry name" value="TRANSCRIPTIONAL REGULATOR, MARR FAMILY"/>
    <property type="match status" value="1"/>
</dbReference>
<keyword evidence="7" id="KW-1185">Reference proteome</keyword>
<organism evidence="6 7">
    <name type="scientific">Roseomonas acroporae</name>
    <dbReference type="NCBI Taxonomy" id="2937791"/>
    <lineage>
        <taxon>Bacteria</taxon>
        <taxon>Pseudomonadati</taxon>
        <taxon>Pseudomonadota</taxon>
        <taxon>Alphaproteobacteria</taxon>
        <taxon>Acetobacterales</taxon>
        <taxon>Roseomonadaceae</taxon>
        <taxon>Roseomonas</taxon>
    </lineage>
</organism>
<dbReference type="PROSITE" id="PS51118">
    <property type="entry name" value="HTH_HXLR"/>
    <property type="match status" value="1"/>
</dbReference>